<name>A0A968GG28_9SPIO</name>
<evidence type="ECO:0000313" key="3">
    <source>
        <dbReference type="EMBL" id="NIZ69403.1"/>
    </source>
</evidence>
<feature type="chain" id="PRO_5037156266" description="NTF2 fold domain-containing protein" evidence="1">
    <location>
        <begin position="20"/>
        <end position="179"/>
    </location>
</feature>
<dbReference type="InterPro" id="IPR028921">
    <property type="entry name" value="NTF2_fold_dom"/>
</dbReference>
<dbReference type="AlphaFoldDB" id="A0A968GG28"/>
<keyword evidence="4" id="KW-1185">Reference proteome</keyword>
<feature type="domain" description="NTF2 fold" evidence="2">
    <location>
        <begin position="115"/>
        <end position="178"/>
    </location>
</feature>
<dbReference type="RefSeq" id="WP_167695496.1">
    <property type="nucleotide sequence ID" value="NZ_CP118181.1"/>
</dbReference>
<sequence length="179" mass="20904">MKKILCLFLVVMVSMGIFAQDTYHPYRLEKDVVAKELALLYLRHFGMAIENEDDPDTFEVILDMDEEIWFFYYEGFEMLQLHSHDARILRMAVLEGSEYEAQVKRDGYLYDQPLALAVARLIWVDVYGQRVLNQEPFRASQQAKIWLIRGSLPTGMDGGVPYLRLRQSDGMILGHRHDQ</sequence>
<evidence type="ECO:0000256" key="1">
    <source>
        <dbReference type="SAM" id="SignalP"/>
    </source>
</evidence>
<dbReference type="EMBL" id="JAATLM010000001">
    <property type="protein sequence ID" value="NIZ69403.1"/>
    <property type="molecule type" value="Genomic_DNA"/>
</dbReference>
<keyword evidence="1" id="KW-0732">Signal</keyword>
<proteinExistence type="predicted"/>
<accession>A0A968GG28</accession>
<dbReference type="Pfam" id="PF15631">
    <property type="entry name" value="Imm-NTF2-2"/>
    <property type="match status" value="1"/>
</dbReference>
<comment type="caution">
    <text evidence="3">The sequence shown here is derived from an EMBL/GenBank/DDBJ whole genome shotgun (WGS) entry which is preliminary data.</text>
</comment>
<evidence type="ECO:0000313" key="4">
    <source>
        <dbReference type="Proteomes" id="UP000778951"/>
    </source>
</evidence>
<organism evidence="3 4">
    <name type="scientific">Entomospira culicis</name>
    <dbReference type="NCBI Taxonomy" id="2719989"/>
    <lineage>
        <taxon>Bacteria</taxon>
        <taxon>Pseudomonadati</taxon>
        <taxon>Spirochaetota</taxon>
        <taxon>Spirochaetia</taxon>
        <taxon>Spirochaetales</taxon>
        <taxon>Spirochaetaceae</taxon>
        <taxon>Entomospira</taxon>
    </lineage>
</organism>
<feature type="signal peptide" evidence="1">
    <location>
        <begin position="1"/>
        <end position="19"/>
    </location>
</feature>
<gene>
    <name evidence="3" type="ORF">HCT48_04130</name>
</gene>
<protein>
    <recommendedName>
        <fullName evidence="2">NTF2 fold domain-containing protein</fullName>
    </recommendedName>
</protein>
<reference evidence="3" key="1">
    <citation type="submission" date="2020-03" db="EMBL/GenBank/DDBJ databases">
        <title>Spirochaetal bacteria isolated from arthropods constitute a novel genus Entomospira genus novum within the order Spirochaetales.</title>
        <authorList>
            <person name="Grana-Miraglia L."/>
            <person name="Sikutova S."/>
            <person name="Fingerle V."/>
            <person name="Sing A."/>
            <person name="Castillo-Ramirez S."/>
            <person name="Margos G."/>
            <person name="Rudolf I."/>
        </authorList>
    </citation>
    <scope>NUCLEOTIDE SEQUENCE</scope>
    <source>
        <strain evidence="3">BR149</strain>
    </source>
</reference>
<evidence type="ECO:0000259" key="2">
    <source>
        <dbReference type="Pfam" id="PF15631"/>
    </source>
</evidence>
<dbReference type="Proteomes" id="UP000778951">
    <property type="component" value="Unassembled WGS sequence"/>
</dbReference>